<dbReference type="Gene3D" id="3.30.70.100">
    <property type="match status" value="1"/>
</dbReference>
<evidence type="ECO:0000313" key="2">
    <source>
        <dbReference type="Proteomes" id="UP000002028"/>
    </source>
</evidence>
<dbReference type="SUPFAM" id="SSF54909">
    <property type="entry name" value="Dimeric alpha+beta barrel"/>
    <property type="match status" value="1"/>
</dbReference>
<evidence type="ECO:0000313" key="1">
    <source>
        <dbReference type="EMBL" id="ADB38355.1"/>
    </source>
</evidence>
<keyword evidence="2" id="KW-1185">Reference proteome</keyword>
<dbReference type="InterPro" id="IPR009799">
    <property type="entry name" value="EthD_dom"/>
</dbReference>
<protein>
    <submittedName>
        <fullName evidence="1">Ethyl tert-butyl ether degradation EthD</fullName>
    </submittedName>
</protein>
<dbReference type="HOGENOM" id="CLU_115019_1_0_10"/>
<reference evidence="1 2" key="1">
    <citation type="journal article" date="2010" name="Stand. Genomic Sci.">
        <title>Complete genome sequence of Spirosoma linguale type strain (1).</title>
        <authorList>
            <person name="Lail K."/>
            <person name="Sikorski J."/>
            <person name="Saunders E."/>
            <person name="Lapidus A."/>
            <person name="Glavina Del Rio T."/>
            <person name="Copeland A."/>
            <person name="Tice H."/>
            <person name="Cheng J.-F."/>
            <person name="Lucas S."/>
            <person name="Nolan M."/>
            <person name="Bruce D."/>
            <person name="Goodwin L."/>
            <person name="Pitluck S."/>
            <person name="Ivanova N."/>
            <person name="Mavromatis K."/>
            <person name="Ovchinnikova G."/>
            <person name="Pati A."/>
            <person name="Chen A."/>
            <person name="Palaniappan K."/>
            <person name="Land M."/>
            <person name="Hauser L."/>
            <person name="Chang Y.-J."/>
            <person name="Jeffries C.D."/>
            <person name="Chain P."/>
            <person name="Brettin T."/>
            <person name="Detter J.C."/>
            <person name="Schuetze A."/>
            <person name="Rohde M."/>
            <person name="Tindall B.J."/>
            <person name="Goeker M."/>
            <person name="Bristow J."/>
            <person name="Eisen J.A."/>
            <person name="Markowitz V."/>
            <person name="Hugenholtz P."/>
            <person name="Kyrpides N.C."/>
            <person name="Klenk H.-P."/>
            <person name="Chen F."/>
        </authorList>
    </citation>
    <scope>NUCLEOTIDE SEQUENCE [LARGE SCALE GENOMIC DNA]</scope>
    <source>
        <strain evidence="2">ATCC 33905 / DSM 74 / LMG 10896 / Claus 1</strain>
    </source>
</reference>
<gene>
    <name evidence="1" type="ordered locus">Slin_2334</name>
</gene>
<name>D2QFI1_SPILD</name>
<dbReference type="KEGG" id="sli:Slin_2334"/>
<dbReference type="AlphaFoldDB" id="D2QFI1"/>
<dbReference type="EMBL" id="CP001769">
    <property type="protein sequence ID" value="ADB38355.1"/>
    <property type="molecule type" value="Genomic_DNA"/>
</dbReference>
<dbReference type="GO" id="GO:0016491">
    <property type="term" value="F:oxidoreductase activity"/>
    <property type="evidence" value="ECO:0007669"/>
    <property type="project" value="InterPro"/>
</dbReference>
<dbReference type="PANTHER" id="PTHR40260:SF2">
    <property type="entry name" value="BLR8190 PROTEIN"/>
    <property type="match status" value="1"/>
</dbReference>
<accession>D2QFI1</accession>
<organism evidence="1 2">
    <name type="scientific">Spirosoma linguale (strain ATCC 33905 / DSM 74 / LMG 10896 / Claus 1)</name>
    <dbReference type="NCBI Taxonomy" id="504472"/>
    <lineage>
        <taxon>Bacteria</taxon>
        <taxon>Pseudomonadati</taxon>
        <taxon>Bacteroidota</taxon>
        <taxon>Cytophagia</taxon>
        <taxon>Cytophagales</taxon>
        <taxon>Cytophagaceae</taxon>
        <taxon>Spirosoma</taxon>
    </lineage>
</organism>
<dbReference type="InterPro" id="IPR011008">
    <property type="entry name" value="Dimeric_a/b-barrel"/>
</dbReference>
<dbReference type="eggNOG" id="ENOG5032S97">
    <property type="taxonomic scope" value="Bacteria"/>
</dbReference>
<dbReference type="STRING" id="504472.Slin_2334"/>
<dbReference type="NCBIfam" id="TIGR02118">
    <property type="entry name" value="EthD family reductase"/>
    <property type="match status" value="1"/>
</dbReference>
<dbReference type="RefSeq" id="WP_012926890.1">
    <property type="nucleotide sequence ID" value="NC_013730.1"/>
</dbReference>
<proteinExistence type="predicted"/>
<dbReference type="PANTHER" id="PTHR40260">
    <property type="entry name" value="BLR8190 PROTEIN"/>
    <property type="match status" value="1"/>
</dbReference>
<dbReference type="Proteomes" id="UP000002028">
    <property type="component" value="Chromosome"/>
</dbReference>
<sequence>MFSFTVLYPNTEGSQFDLAYYLDTHIPLVKKLLTPMGMVSVNMQEGLPGDTQPAFVMIIGMVFNTIDELNLAIATHIDEMVADVPKFTTIRPITQVSRVL</sequence>